<feature type="domain" description="Glycosyl transferase family 1" evidence="3">
    <location>
        <begin position="234"/>
        <end position="402"/>
    </location>
</feature>
<keyword evidence="1 5" id="KW-0328">Glycosyltransferase</keyword>
<dbReference type="EMBL" id="JYIZ01000040">
    <property type="protein sequence ID" value="KJL42691.1"/>
    <property type="molecule type" value="Genomic_DNA"/>
</dbReference>
<dbReference type="Gene3D" id="3.40.50.2000">
    <property type="entry name" value="Glycogen Phosphorylase B"/>
    <property type="match status" value="2"/>
</dbReference>
<sequence>MTVRVLVVDHTGQEGGAELALLRVVERIGGADITVRALLLEDGPFHGRLTGAGIETAVLAADARTNRASRDRVMAPAAAARTAFTTLGFVPRLARAIRGAQCDLVVANSLKSAVLVALAAPLAGRRWVWHLHDRLAPDYLPNVLVRAMRMLALIGPRRIVVNSEATLLLLPERARRKAHLAYPGLSPEAFLDAAPSQTAASVGEPVEPPPAPAVGEPVEPLPAAVGEPVEPPLSAPTVTMIGRISPTKGQREFLEAAAILARDRPDVRFRIVGAALFAEEDYAAQITRHAESLDLGGRLELTGWVSDPSALLRSAAVLVHASPVPEPFGQVVAEAMAAGIPVVATDAGGVREMLDPDAAAEAGSEVQVTRLGILVPPADSAALAEGIARVLDDPDAAAQRTAVAREAASDRFRIESTVAAVRAAWFAAVRS</sequence>
<evidence type="ECO:0000313" key="6">
    <source>
        <dbReference type="Proteomes" id="UP000033956"/>
    </source>
</evidence>
<organism evidence="5 6">
    <name type="scientific">Microbacterium terrae</name>
    <dbReference type="NCBI Taxonomy" id="69369"/>
    <lineage>
        <taxon>Bacteria</taxon>
        <taxon>Bacillati</taxon>
        <taxon>Actinomycetota</taxon>
        <taxon>Actinomycetes</taxon>
        <taxon>Micrococcales</taxon>
        <taxon>Microbacteriaceae</taxon>
        <taxon>Microbacterium</taxon>
    </lineage>
</organism>
<dbReference type="PATRIC" id="fig|92835.4.peg.1055"/>
<dbReference type="Pfam" id="PF00534">
    <property type="entry name" value="Glycos_transf_1"/>
    <property type="match status" value="1"/>
</dbReference>
<evidence type="ECO:0000256" key="2">
    <source>
        <dbReference type="ARBA" id="ARBA00022679"/>
    </source>
</evidence>
<dbReference type="InterPro" id="IPR001296">
    <property type="entry name" value="Glyco_trans_1"/>
</dbReference>
<dbReference type="PANTHER" id="PTHR12526:SF510">
    <property type="entry name" value="D-INOSITOL 3-PHOSPHATE GLYCOSYLTRANSFERASE"/>
    <property type="match status" value="1"/>
</dbReference>
<reference evidence="5 6" key="1">
    <citation type="submission" date="2015-02" db="EMBL/GenBank/DDBJ databases">
        <title>Draft genome sequences of ten Microbacterium spp. with emphasis on heavy metal contaminated environments.</title>
        <authorList>
            <person name="Corretto E."/>
        </authorList>
    </citation>
    <scope>NUCLEOTIDE SEQUENCE [LARGE SCALE GENOMIC DNA]</scope>
    <source>
        <strain evidence="5 6">DSM 12510</strain>
    </source>
</reference>
<evidence type="ECO:0000259" key="3">
    <source>
        <dbReference type="Pfam" id="PF00534"/>
    </source>
</evidence>
<dbReference type="SUPFAM" id="SSF53756">
    <property type="entry name" value="UDP-Glycosyltransferase/glycogen phosphorylase"/>
    <property type="match status" value="1"/>
</dbReference>
<accession>A0A0M2H8G4</accession>
<evidence type="ECO:0000313" key="5">
    <source>
        <dbReference type="EMBL" id="KJL42691.1"/>
    </source>
</evidence>
<keyword evidence="6" id="KW-1185">Reference proteome</keyword>
<evidence type="ECO:0000259" key="4">
    <source>
        <dbReference type="Pfam" id="PF13579"/>
    </source>
</evidence>
<feature type="domain" description="Glycosyltransferase subfamily 4-like N-terminal" evidence="4">
    <location>
        <begin position="15"/>
        <end position="179"/>
    </location>
</feature>
<dbReference type="Proteomes" id="UP000033956">
    <property type="component" value="Unassembled WGS sequence"/>
</dbReference>
<name>A0A0M2H8G4_9MICO</name>
<dbReference type="Pfam" id="PF13579">
    <property type="entry name" value="Glyco_trans_4_4"/>
    <property type="match status" value="1"/>
</dbReference>
<dbReference type="GO" id="GO:0016757">
    <property type="term" value="F:glycosyltransferase activity"/>
    <property type="evidence" value="ECO:0007669"/>
    <property type="project" value="UniProtKB-KW"/>
</dbReference>
<dbReference type="CDD" id="cd03811">
    <property type="entry name" value="GT4_GT28_WabH-like"/>
    <property type="match status" value="1"/>
</dbReference>
<protein>
    <submittedName>
        <fullName evidence="5">Alpha-D-kanosaminyltransferase</fullName>
        <ecNumber evidence="5">2.4.1.301</ecNumber>
    </submittedName>
</protein>
<dbReference type="STRING" id="92835.RS81_01032"/>
<dbReference type="PANTHER" id="PTHR12526">
    <property type="entry name" value="GLYCOSYLTRANSFERASE"/>
    <property type="match status" value="1"/>
</dbReference>
<gene>
    <name evidence="5" type="primary">kanE</name>
    <name evidence="5" type="ORF">RS81_01032</name>
</gene>
<dbReference type="AlphaFoldDB" id="A0A0M2H8G4"/>
<comment type="caution">
    <text evidence="5">The sequence shown here is derived from an EMBL/GenBank/DDBJ whole genome shotgun (WGS) entry which is preliminary data.</text>
</comment>
<proteinExistence type="predicted"/>
<dbReference type="RefSeq" id="WP_045274997.1">
    <property type="nucleotide sequence ID" value="NZ_BAAAUP010000003.1"/>
</dbReference>
<keyword evidence="2 5" id="KW-0808">Transferase</keyword>
<dbReference type="EC" id="2.4.1.301" evidence="5"/>
<dbReference type="InterPro" id="IPR028098">
    <property type="entry name" value="Glyco_trans_4-like_N"/>
</dbReference>
<evidence type="ECO:0000256" key="1">
    <source>
        <dbReference type="ARBA" id="ARBA00022676"/>
    </source>
</evidence>